<dbReference type="OrthoDB" id="9797643at2"/>
<comment type="caution">
    <text evidence="3">The sequence shown here is derived from an EMBL/GenBank/DDBJ whole genome shotgun (WGS) entry which is preliminary data.</text>
</comment>
<feature type="domain" description="DUF2089" evidence="2">
    <location>
        <begin position="9"/>
        <end position="38"/>
    </location>
</feature>
<dbReference type="EMBL" id="LDYG01000007">
    <property type="protein sequence ID" value="KUP08827.1"/>
    <property type="molecule type" value="Genomic_DNA"/>
</dbReference>
<proteinExistence type="predicted"/>
<sequence length="123" mass="13660">MGLPVITTCPVCEQQLKVSKLTCGHCHTTIDNTFDLPQILSLKKEQLHFIETFILCRGSIKEVEKALGISYPTVRNKLEEVIGDLGGSVPIKPEKEEEKRNVIEQLSSGSISAEEAIKLLKKK</sequence>
<protein>
    <recommendedName>
        <fullName evidence="5">DUF2089 domain-containing protein</fullName>
    </recommendedName>
</protein>
<feature type="domain" description="DUF2089" evidence="1">
    <location>
        <begin position="42"/>
        <end position="87"/>
    </location>
</feature>
<evidence type="ECO:0000259" key="2">
    <source>
        <dbReference type="Pfam" id="PF22747"/>
    </source>
</evidence>
<gene>
    <name evidence="3" type="ORF">Q75_01990</name>
</gene>
<reference evidence="3 4" key="1">
    <citation type="journal article" date="2016" name="Front. Microbiol.">
        <title>Microevolution Analysis of Bacillus coahuilensis Unveils Differences in Phosphorus Acquisition Strategies and Their Regulation.</title>
        <authorList>
            <person name="Gomez-Lunar Z."/>
            <person name="Hernandez-Gonzalez I."/>
            <person name="Rodriguez-Torres M.D."/>
            <person name="Souza V."/>
            <person name="Olmedo-Alvarez G."/>
        </authorList>
    </citation>
    <scope>NUCLEOTIDE SEQUENCE [LARGE SCALE GENOMIC DNA]</scope>
    <source>
        <strain evidence="4">p1.1.43</strain>
    </source>
</reference>
<dbReference type="RefSeq" id="WP_059350179.1">
    <property type="nucleotide sequence ID" value="NZ_LDYG01000007.1"/>
</dbReference>
<organism evidence="3 4">
    <name type="scientific">Bacillus coahuilensis p1.1.43</name>
    <dbReference type="NCBI Taxonomy" id="1150625"/>
    <lineage>
        <taxon>Bacteria</taxon>
        <taxon>Bacillati</taxon>
        <taxon>Bacillota</taxon>
        <taxon>Bacilli</taxon>
        <taxon>Bacillales</taxon>
        <taxon>Bacillaceae</taxon>
        <taxon>Bacillus</taxon>
    </lineage>
</organism>
<dbReference type="Proteomes" id="UP000074108">
    <property type="component" value="Unassembled WGS sequence"/>
</dbReference>
<evidence type="ECO:0000313" key="4">
    <source>
        <dbReference type="Proteomes" id="UP000074108"/>
    </source>
</evidence>
<evidence type="ECO:0008006" key="5">
    <source>
        <dbReference type="Google" id="ProtNLM"/>
    </source>
</evidence>
<dbReference type="PATRIC" id="fig|1150625.3.peg.420"/>
<evidence type="ECO:0000259" key="1">
    <source>
        <dbReference type="Pfam" id="PF09862"/>
    </source>
</evidence>
<accession>A0A147KBN2</accession>
<keyword evidence="4" id="KW-1185">Reference proteome</keyword>
<dbReference type="InterPro" id="IPR053957">
    <property type="entry name" value="DUF2089_Zn_ribbon"/>
</dbReference>
<evidence type="ECO:0000313" key="3">
    <source>
        <dbReference type="EMBL" id="KUP08827.1"/>
    </source>
</evidence>
<dbReference type="Pfam" id="PF09862">
    <property type="entry name" value="DUF2089"/>
    <property type="match status" value="1"/>
</dbReference>
<dbReference type="Pfam" id="PF22747">
    <property type="entry name" value="Zn_ribbon_DUF2089"/>
    <property type="match status" value="1"/>
</dbReference>
<name>A0A147KBN2_9BACI</name>
<dbReference type="InterPro" id="IPR018658">
    <property type="entry name" value="DUF2089"/>
</dbReference>
<dbReference type="STRING" id="1150625.Q75_01990"/>
<dbReference type="AlphaFoldDB" id="A0A147KBN2"/>